<comment type="catalytic activity">
    <reaction evidence="2">
        <text>2 GTP = 3',3'-c-di-GMP + 2 diphosphate</text>
        <dbReference type="Rhea" id="RHEA:24898"/>
        <dbReference type="ChEBI" id="CHEBI:33019"/>
        <dbReference type="ChEBI" id="CHEBI:37565"/>
        <dbReference type="ChEBI" id="CHEBI:58805"/>
        <dbReference type="EC" id="2.7.7.65"/>
    </reaction>
</comment>
<feature type="domain" description="GGDEF" evidence="3">
    <location>
        <begin position="209"/>
        <end position="344"/>
    </location>
</feature>
<evidence type="ECO:0000256" key="2">
    <source>
        <dbReference type="ARBA" id="ARBA00034247"/>
    </source>
</evidence>
<accession>A0A1M6UG79</accession>
<dbReference type="EC" id="2.7.7.65" evidence="1"/>
<dbReference type="EMBL" id="LT670844">
    <property type="protein sequence ID" value="SHK68224.1"/>
    <property type="molecule type" value="Genomic_DNA"/>
</dbReference>
<dbReference type="GO" id="GO:0005886">
    <property type="term" value="C:plasma membrane"/>
    <property type="evidence" value="ECO:0007669"/>
    <property type="project" value="TreeGrafter"/>
</dbReference>
<dbReference type="InterPro" id="IPR050469">
    <property type="entry name" value="Diguanylate_Cyclase"/>
</dbReference>
<dbReference type="GO" id="GO:0052621">
    <property type="term" value="F:diguanylate cyclase activity"/>
    <property type="evidence" value="ECO:0007669"/>
    <property type="project" value="UniProtKB-EC"/>
</dbReference>
<dbReference type="PANTHER" id="PTHR45138">
    <property type="entry name" value="REGULATORY COMPONENTS OF SENSORY TRANSDUCTION SYSTEM"/>
    <property type="match status" value="1"/>
</dbReference>
<dbReference type="SMART" id="SM00267">
    <property type="entry name" value="GGDEF"/>
    <property type="match status" value="1"/>
</dbReference>
<evidence type="ECO:0000256" key="1">
    <source>
        <dbReference type="ARBA" id="ARBA00012528"/>
    </source>
</evidence>
<dbReference type="Pfam" id="PF00990">
    <property type="entry name" value="GGDEF"/>
    <property type="match status" value="1"/>
</dbReference>
<dbReference type="Gene3D" id="3.30.70.270">
    <property type="match status" value="1"/>
</dbReference>
<dbReference type="CDD" id="cd01949">
    <property type="entry name" value="GGDEF"/>
    <property type="match status" value="1"/>
</dbReference>
<dbReference type="AlphaFoldDB" id="A0A1M6UG79"/>
<evidence type="ECO:0000313" key="4">
    <source>
        <dbReference type="EMBL" id="SHK68224.1"/>
    </source>
</evidence>
<evidence type="ECO:0000259" key="3">
    <source>
        <dbReference type="PROSITE" id="PS50887"/>
    </source>
</evidence>
<dbReference type="InterPro" id="IPR000160">
    <property type="entry name" value="GGDEF_dom"/>
</dbReference>
<dbReference type="NCBIfam" id="TIGR00254">
    <property type="entry name" value="GGDEF"/>
    <property type="match status" value="1"/>
</dbReference>
<dbReference type="GO" id="GO:1902201">
    <property type="term" value="P:negative regulation of bacterial-type flagellum-dependent cell motility"/>
    <property type="evidence" value="ECO:0007669"/>
    <property type="project" value="TreeGrafter"/>
</dbReference>
<dbReference type="GO" id="GO:0043709">
    <property type="term" value="P:cell adhesion involved in single-species biofilm formation"/>
    <property type="evidence" value="ECO:0007669"/>
    <property type="project" value="TreeGrafter"/>
</dbReference>
<dbReference type="Proteomes" id="UP000189935">
    <property type="component" value="Chromosome I"/>
</dbReference>
<reference evidence="4 5" key="1">
    <citation type="submission" date="2016-11" db="EMBL/GenBank/DDBJ databases">
        <authorList>
            <person name="Jaros S."/>
            <person name="Januszkiewicz K."/>
            <person name="Wedrychowicz H."/>
        </authorList>
    </citation>
    <scope>NUCLEOTIDE SEQUENCE [LARGE SCALE GENOMIC DNA]</scope>
    <source>
        <strain evidence="4 5">GAS499</strain>
    </source>
</reference>
<dbReference type="FunFam" id="3.30.70.270:FF:000001">
    <property type="entry name" value="Diguanylate cyclase domain protein"/>
    <property type="match status" value="1"/>
</dbReference>
<gene>
    <name evidence="4" type="ORF">SAMN05444159_3902</name>
</gene>
<name>A0A1M6UG79_9BRAD</name>
<dbReference type="SUPFAM" id="SSF55073">
    <property type="entry name" value="Nucleotide cyclase"/>
    <property type="match status" value="1"/>
</dbReference>
<sequence>MTDDTLDEVDFEYATAVAEKAMQSMAQQRVPPTPNNFHVWFKYSLGTSPDLRRAIDILIGNKRKFDATTNRGLFATYVGSRGADDAAAYGASQQLHSVMTTAKQFLTTAIADNHSQIRAINDVADRSEAGVDPKLLVESLMNELTKAATRATKLEMSFVEKTRELDAIRDSLSKSEERARTDTLTGLPNRRALDEFFRDAQIAAMESGEPLSAFLIDIDHFKKVNDNFGHGVGDQVLRLMAKALQERVREGDLPARYGGEELIAVLPGAGLATCRAIAERIRRAISKCHITRRSTGENLPGITVSIGVGLFQPGESMMDLIERCDRALYLAKETGRNRVVTENELASERAAG</sequence>
<evidence type="ECO:0000313" key="5">
    <source>
        <dbReference type="Proteomes" id="UP000189935"/>
    </source>
</evidence>
<dbReference type="InterPro" id="IPR029787">
    <property type="entry name" value="Nucleotide_cyclase"/>
</dbReference>
<dbReference type="PANTHER" id="PTHR45138:SF9">
    <property type="entry name" value="DIGUANYLATE CYCLASE DGCM-RELATED"/>
    <property type="match status" value="1"/>
</dbReference>
<proteinExistence type="predicted"/>
<protein>
    <recommendedName>
        <fullName evidence="1">diguanylate cyclase</fullName>
        <ecNumber evidence="1">2.7.7.65</ecNumber>
    </recommendedName>
</protein>
<organism evidence="4 5">
    <name type="scientific">Bradyrhizobium lablabi</name>
    <dbReference type="NCBI Taxonomy" id="722472"/>
    <lineage>
        <taxon>Bacteria</taxon>
        <taxon>Pseudomonadati</taxon>
        <taxon>Pseudomonadota</taxon>
        <taxon>Alphaproteobacteria</taxon>
        <taxon>Hyphomicrobiales</taxon>
        <taxon>Nitrobacteraceae</taxon>
        <taxon>Bradyrhizobium</taxon>
    </lineage>
</organism>
<dbReference type="PROSITE" id="PS50887">
    <property type="entry name" value="GGDEF"/>
    <property type="match status" value="1"/>
</dbReference>
<dbReference type="InterPro" id="IPR043128">
    <property type="entry name" value="Rev_trsase/Diguanyl_cyclase"/>
</dbReference>